<evidence type="ECO:0000259" key="1">
    <source>
        <dbReference type="PROSITE" id="PS51725"/>
    </source>
</evidence>
<dbReference type="Gene3D" id="3.30.70.100">
    <property type="match status" value="1"/>
</dbReference>
<feature type="domain" description="ABM" evidence="1">
    <location>
        <begin position="9"/>
        <end position="98"/>
    </location>
</feature>
<organism evidence="2 3">
    <name type="scientific">Celerinatantimonas yamalensis</name>
    <dbReference type="NCBI Taxonomy" id="559956"/>
    <lineage>
        <taxon>Bacteria</taxon>
        <taxon>Pseudomonadati</taxon>
        <taxon>Pseudomonadota</taxon>
        <taxon>Gammaproteobacteria</taxon>
        <taxon>Celerinatantimonadaceae</taxon>
        <taxon>Celerinatantimonas</taxon>
    </lineage>
</organism>
<dbReference type="GO" id="GO:0004497">
    <property type="term" value="F:monooxygenase activity"/>
    <property type="evidence" value="ECO:0007669"/>
    <property type="project" value="UniProtKB-KW"/>
</dbReference>
<dbReference type="PANTHER" id="PTHR33336:SF3">
    <property type="entry name" value="ABM DOMAIN-CONTAINING PROTEIN"/>
    <property type="match status" value="1"/>
</dbReference>
<gene>
    <name evidence="2" type="ORF">ABUE30_12665</name>
</gene>
<sequence length="103" mass="11672">MLNAPTSSIRVIARATAKAGESESLKHAFLEIVERVRQEDGCLGYQLHVDHGNDHRFVMVEIWQDADALTRHAQTAYFQQLLKTIEPLLAESLQVEQFSPIEL</sequence>
<keyword evidence="2" id="KW-0503">Monooxygenase</keyword>
<proteinExistence type="predicted"/>
<comment type="caution">
    <text evidence="2">The sequence shown here is derived from an EMBL/GenBank/DDBJ whole genome shotgun (WGS) entry which is preliminary data.</text>
</comment>
<dbReference type="PROSITE" id="PS51725">
    <property type="entry name" value="ABM"/>
    <property type="match status" value="1"/>
</dbReference>
<dbReference type="Pfam" id="PF03992">
    <property type="entry name" value="ABM"/>
    <property type="match status" value="1"/>
</dbReference>
<keyword evidence="2" id="KW-0560">Oxidoreductase</keyword>
<evidence type="ECO:0000313" key="3">
    <source>
        <dbReference type="Proteomes" id="UP001629953"/>
    </source>
</evidence>
<reference evidence="2 3" key="1">
    <citation type="journal article" date="2013" name="Int. J. Syst. Evol. Microbiol.">
        <title>Celerinatantimonas yamalensis sp. nov., a cold-adapted diazotrophic bacterium from a cold permafrost brine.</title>
        <authorList>
            <person name="Shcherbakova V."/>
            <person name="Chuvilskaya N."/>
            <person name="Rivkina E."/>
            <person name="Demidov N."/>
            <person name="Uchaeva V."/>
            <person name="Suetin S."/>
            <person name="Suzina N."/>
            <person name="Gilichinsky D."/>
        </authorList>
    </citation>
    <scope>NUCLEOTIDE SEQUENCE [LARGE SCALE GENOMIC DNA]</scope>
    <source>
        <strain evidence="2 3">C7</strain>
    </source>
</reference>
<dbReference type="EMBL" id="JBEQCT010000006">
    <property type="protein sequence ID" value="MFM2485897.1"/>
    <property type="molecule type" value="Genomic_DNA"/>
</dbReference>
<dbReference type="InterPro" id="IPR050744">
    <property type="entry name" value="AI-2_Isomerase_LsrG"/>
</dbReference>
<dbReference type="InterPro" id="IPR011008">
    <property type="entry name" value="Dimeric_a/b-barrel"/>
</dbReference>
<dbReference type="PANTHER" id="PTHR33336">
    <property type="entry name" value="QUINOL MONOOXYGENASE YGIN-RELATED"/>
    <property type="match status" value="1"/>
</dbReference>
<name>A0ABW9G882_9GAMM</name>
<dbReference type="Proteomes" id="UP001629953">
    <property type="component" value="Unassembled WGS sequence"/>
</dbReference>
<protein>
    <submittedName>
        <fullName evidence="2">Quinol monooxygenase</fullName>
        <ecNumber evidence="2">1.-.-.-</ecNumber>
    </submittedName>
</protein>
<dbReference type="EC" id="1.-.-.-" evidence="2"/>
<dbReference type="InterPro" id="IPR007138">
    <property type="entry name" value="ABM_dom"/>
</dbReference>
<accession>A0ABW9G882</accession>
<dbReference type="RefSeq" id="WP_408624159.1">
    <property type="nucleotide sequence ID" value="NZ_JBEQCT010000006.1"/>
</dbReference>
<evidence type="ECO:0000313" key="2">
    <source>
        <dbReference type="EMBL" id="MFM2485897.1"/>
    </source>
</evidence>
<keyword evidence="3" id="KW-1185">Reference proteome</keyword>
<dbReference type="SUPFAM" id="SSF54909">
    <property type="entry name" value="Dimeric alpha+beta barrel"/>
    <property type="match status" value="1"/>
</dbReference>